<keyword evidence="3" id="KW-1185">Reference proteome</keyword>
<name>A0ABV3P947_9ACTN</name>
<evidence type="ECO:0000313" key="2">
    <source>
        <dbReference type="EMBL" id="MEW9266169.1"/>
    </source>
</evidence>
<dbReference type="EMBL" id="JBFNQN010000010">
    <property type="protein sequence ID" value="MEW9266169.1"/>
    <property type="molecule type" value="Genomic_DNA"/>
</dbReference>
<protein>
    <submittedName>
        <fullName evidence="2">STAS domain-containing protein</fullName>
    </submittedName>
</protein>
<sequence>MSTAPLDDVLTTHLHRCGGRCVVRLRGELDTVSGPRVAAALDEVLACPCAGAAVLVDLRAVSFCDLDGLRTLRAARARAAQRGVDLTCEGCSPLLLRVAAIVGYRELLAAQE</sequence>
<gene>
    <name evidence="2" type="ORF">AB1207_15565</name>
</gene>
<dbReference type="CDD" id="cd07043">
    <property type="entry name" value="STAS_anti-anti-sigma_factors"/>
    <property type="match status" value="1"/>
</dbReference>
<dbReference type="Pfam" id="PF13466">
    <property type="entry name" value="STAS_2"/>
    <property type="match status" value="1"/>
</dbReference>
<evidence type="ECO:0000313" key="3">
    <source>
        <dbReference type="Proteomes" id="UP001555826"/>
    </source>
</evidence>
<organism evidence="2 3">
    <name type="scientific">Kineococcus endophyticus</name>
    <dbReference type="NCBI Taxonomy" id="1181883"/>
    <lineage>
        <taxon>Bacteria</taxon>
        <taxon>Bacillati</taxon>
        <taxon>Actinomycetota</taxon>
        <taxon>Actinomycetes</taxon>
        <taxon>Kineosporiales</taxon>
        <taxon>Kineosporiaceae</taxon>
        <taxon>Kineococcus</taxon>
    </lineage>
</organism>
<dbReference type="Gene3D" id="3.30.750.24">
    <property type="entry name" value="STAS domain"/>
    <property type="match status" value="1"/>
</dbReference>
<dbReference type="SUPFAM" id="SSF52091">
    <property type="entry name" value="SpoIIaa-like"/>
    <property type="match status" value="1"/>
</dbReference>
<dbReference type="PROSITE" id="PS50801">
    <property type="entry name" value="STAS"/>
    <property type="match status" value="1"/>
</dbReference>
<dbReference type="InterPro" id="IPR002645">
    <property type="entry name" value="STAS_dom"/>
</dbReference>
<reference evidence="2 3" key="1">
    <citation type="submission" date="2024-07" db="EMBL/GenBank/DDBJ databases">
        <authorList>
            <person name="Thanompreechachai J."/>
            <person name="Duangmal K."/>
        </authorList>
    </citation>
    <scope>NUCLEOTIDE SEQUENCE [LARGE SCALE GENOMIC DNA]</scope>
    <source>
        <strain evidence="2 3">KCTC 19886</strain>
    </source>
</reference>
<feature type="domain" description="STAS" evidence="1">
    <location>
        <begin position="10"/>
        <end position="112"/>
    </location>
</feature>
<evidence type="ECO:0000259" key="1">
    <source>
        <dbReference type="PROSITE" id="PS50801"/>
    </source>
</evidence>
<proteinExistence type="predicted"/>
<comment type="caution">
    <text evidence="2">The sequence shown here is derived from an EMBL/GenBank/DDBJ whole genome shotgun (WGS) entry which is preliminary data.</text>
</comment>
<dbReference type="InterPro" id="IPR036513">
    <property type="entry name" value="STAS_dom_sf"/>
</dbReference>
<dbReference type="RefSeq" id="WP_367639295.1">
    <property type="nucleotide sequence ID" value="NZ_JBFNQN010000010.1"/>
</dbReference>
<dbReference type="InterPro" id="IPR058548">
    <property type="entry name" value="MlaB-like_STAS"/>
</dbReference>
<accession>A0ABV3P947</accession>
<dbReference type="Proteomes" id="UP001555826">
    <property type="component" value="Unassembled WGS sequence"/>
</dbReference>